<evidence type="ECO:0000256" key="1">
    <source>
        <dbReference type="SAM" id="Phobius"/>
    </source>
</evidence>
<sequence length="183" mass="20841">MSSFLGRKELSRGVRNNNPGNLRNYNIAWQGKIPVSQNTDYNKEFDQFTEVKFGIRAMLRDLTNDIDKGKNTIRKLISEYAPPKENDTQKYIDVIAKAVGLDPDQTIKIVDAKFYLVIARAIIKHENGVDASFIYDSDIQDAIDIIGDFNLSGVTVTAKKKFKFNYLIIPVLLFFYTVYSVTV</sequence>
<proteinExistence type="predicted"/>
<accession>A0ABS5P9T1</accession>
<gene>
    <name evidence="2" type="ORF">KHA90_06400</name>
</gene>
<evidence type="ECO:0008006" key="4">
    <source>
        <dbReference type="Google" id="ProtNLM"/>
    </source>
</evidence>
<keyword evidence="3" id="KW-1185">Reference proteome</keyword>
<dbReference type="EMBL" id="JAGYVZ010000004">
    <property type="protein sequence ID" value="MBS7230648.1"/>
    <property type="molecule type" value="Genomic_DNA"/>
</dbReference>
<evidence type="ECO:0000313" key="2">
    <source>
        <dbReference type="EMBL" id="MBS7230648.1"/>
    </source>
</evidence>
<keyword evidence="1" id="KW-0472">Membrane</keyword>
<feature type="transmembrane region" description="Helical" evidence="1">
    <location>
        <begin position="164"/>
        <end position="182"/>
    </location>
</feature>
<protein>
    <recommendedName>
        <fullName evidence="4">Structural protein P5</fullName>
    </recommendedName>
</protein>
<comment type="caution">
    <text evidence="2">The sequence shown here is derived from an EMBL/GenBank/DDBJ whole genome shotgun (WGS) entry which is preliminary data.</text>
</comment>
<dbReference type="RefSeq" id="WP_213296584.1">
    <property type="nucleotide sequence ID" value="NZ_JAGYVZ010000004.1"/>
</dbReference>
<keyword evidence="1" id="KW-0812">Transmembrane</keyword>
<keyword evidence="1" id="KW-1133">Transmembrane helix</keyword>
<organism evidence="2 3">
    <name type="scientific">Flavobacterium psychroterrae</name>
    <dbReference type="NCBI Taxonomy" id="2133767"/>
    <lineage>
        <taxon>Bacteria</taxon>
        <taxon>Pseudomonadati</taxon>
        <taxon>Bacteroidota</taxon>
        <taxon>Flavobacteriia</taxon>
        <taxon>Flavobacteriales</taxon>
        <taxon>Flavobacteriaceae</taxon>
        <taxon>Flavobacterium</taxon>
    </lineage>
</organism>
<evidence type="ECO:0000313" key="3">
    <source>
        <dbReference type="Proteomes" id="UP000722625"/>
    </source>
</evidence>
<name>A0ABS5P9T1_9FLAO</name>
<dbReference type="Proteomes" id="UP000722625">
    <property type="component" value="Unassembled WGS sequence"/>
</dbReference>
<reference evidence="2 3" key="1">
    <citation type="journal article" date="2018" name="Int. J. Syst. Evol. Microbiol.">
        <title>Flavobacterium chryseum sp. nov. and Flavobacterium psychroterrae sp. nov., novel environmental bacteria isolated from Antarctica.</title>
        <authorList>
            <person name="Kralova S."/>
            <person name="Svec P."/>
            <person name="Busse H.J."/>
            <person name="Stankova E."/>
            <person name="Vaczi P."/>
            <person name="Sedlacek I."/>
        </authorList>
    </citation>
    <scope>NUCLEOTIDE SEQUENCE [LARGE SCALE GENOMIC DNA]</scope>
    <source>
        <strain evidence="2 3">CCM 8827</strain>
    </source>
</reference>